<accession>A0A7X5F0V6</accession>
<keyword evidence="1" id="KW-0812">Transmembrane</keyword>
<feature type="transmembrane region" description="Helical" evidence="1">
    <location>
        <begin position="20"/>
        <end position="43"/>
    </location>
</feature>
<proteinExistence type="predicted"/>
<organism evidence="2 3">
    <name type="scientific">Pannonibacter tanglangensis</name>
    <dbReference type="NCBI Taxonomy" id="2750084"/>
    <lineage>
        <taxon>Bacteria</taxon>
        <taxon>Pseudomonadati</taxon>
        <taxon>Pseudomonadota</taxon>
        <taxon>Alphaproteobacteria</taxon>
        <taxon>Hyphomicrobiales</taxon>
        <taxon>Stappiaceae</taxon>
        <taxon>Pannonibacter</taxon>
    </lineage>
</organism>
<feature type="transmembrane region" description="Helical" evidence="1">
    <location>
        <begin position="50"/>
        <end position="76"/>
    </location>
</feature>
<protein>
    <submittedName>
        <fullName evidence="2">Sulfatase</fullName>
    </submittedName>
</protein>
<comment type="caution">
    <text evidence="2">The sequence shown here is derived from an EMBL/GenBank/DDBJ whole genome shotgun (WGS) entry which is preliminary data.</text>
</comment>
<dbReference type="EMBL" id="JAABLQ010000001">
    <property type="protein sequence ID" value="NBN76720.1"/>
    <property type="molecule type" value="Genomic_DNA"/>
</dbReference>
<dbReference type="Proteomes" id="UP000586722">
    <property type="component" value="Unassembled WGS sequence"/>
</dbReference>
<name>A0A7X5F0V6_9HYPH</name>
<sequence length="526" mass="55925">MIGGLAVIMPDDPGQYHPDALRSLAFLSLPLELPLLLAGLLLLPRRAAIALSLAAGLVLACLIFLKLADIGVLSAFQRRFNPYLDLKLLADGWNLFSGTVGRAGAAAAILGAATVLGLLVAAFLWSCLRLVHLGGRARRAVLAGAGLAFAGGLVLSFTVTRPDGTPLASLRAGPVLAERLALVVRSVADIRAFEAGLETPAPYAAGPDLLSAVAGRDVIVIFVESYGRSALEDPRYSRLTGPRLAAIEQRLAAEGFAMASGWAGSPTVAGLSWLAHATLMSGLWVDSQARHDLLMSSRRPSLNRLFSDAGWHAAAVMPAIVMDWPEAAHYGYDAIFDAKALDYRGLPFNWVTMPDQYTLSAFERRVRAPMRAAGTPVMAEIALISSHAPWTPVARLVDWAQVGDGTIFNDQAAAGDPPAVVWADPERVRQHYIATVDYSLETLGDYIARFGGEAVFVILGDHQPAALVTGPDASRAVPVHVISRDAGLVARFSADGFRPGLVPAADAPELPMDRLRGRLLHHFSGR</sequence>
<evidence type="ECO:0000313" key="2">
    <source>
        <dbReference type="EMBL" id="NBN76720.1"/>
    </source>
</evidence>
<dbReference type="AlphaFoldDB" id="A0A7X5F0V6"/>
<evidence type="ECO:0000256" key="1">
    <source>
        <dbReference type="SAM" id="Phobius"/>
    </source>
</evidence>
<feature type="transmembrane region" description="Helical" evidence="1">
    <location>
        <begin position="103"/>
        <end position="128"/>
    </location>
</feature>
<keyword evidence="3" id="KW-1185">Reference proteome</keyword>
<gene>
    <name evidence="2" type="ORF">GWI72_00395</name>
</gene>
<keyword evidence="1" id="KW-1133">Transmembrane helix</keyword>
<keyword evidence="1" id="KW-0472">Membrane</keyword>
<reference evidence="3" key="1">
    <citation type="submission" date="2020-01" db="EMBL/GenBank/DDBJ databases">
        <authorList>
            <person name="Fang Y."/>
            <person name="Sun R."/>
            <person name="Nie L."/>
            <person name="He J."/>
            <person name="Hao L."/>
            <person name="Wang L."/>
            <person name="Su S."/>
            <person name="Lv E."/>
            <person name="Zhang Z."/>
            <person name="Xie R."/>
            <person name="Liu H."/>
        </authorList>
    </citation>
    <scope>NUCLEOTIDE SEQUENCE [LARGE SCALE GENOMIC DNA]</scope>
    <source>
        <strain evidence="3">XCT-53</strain>
    </source>
</reference>
<feature type="transmembrane region" description="Helical" evidence="1">
    <location>
        <begin position="140"/>
        <end position="159"/>
    </location>
</feature>
<evidence type="ECO:0000313" key="3">
    <source>
        <dbReference type="Proteomes" id="UP000586722"/>
    </source>
</evidence>
<dbReference type="Gene3D" id="3.40.720.10">
    <property type="entry name" value="Alkaline Phosphatase, subunit A"/>
    <property type="match status" value="1"/>
</dbReference>
<dbReference type="InterPro" id="IPR017850">
    <property type="entry name" value="Alkaline_phosphatase_core_sf"/>
</dbReference>
<dbReference type="SUPFAM" id="SSF53649">
    <property type="entry name" value="Alkaline phosphatase-like"/>
    <property type="match status" value="1"/>
</dbReference>